<dbReference type="Proteomes" id="UP000481421">
    <property type="component" value="Unassembled WGS sequence"/>
</dbReference>
<evidence type="ECO:0000256" key="2">
    <source>
        <dbReference type="SAM" id="Phobius"/>
    </source>
</evidence>
<reference evidence="3 4" key="1">
    <citation type="submission" date="2020-02" db="EMBL/GenBank/DDBJ databases">
        <title>Rhodobacter algicola sp. nov., isolated from microalga culture.</title>
        <authorList>
            <person name="Park C.-Y."/>
        </authorList>
    </citation>
    <scope>NUCLEOTIDE SEQUENCE [LARGE SCALE GENOMIC DNA]</scope>
    <source>
        <strain evidence="3 4">ETT8</strain>
    </source>
</reference>
<organism evidence="3 4">
    <name type="scientific">Pseudotabrizicola algicola</name>
    <dbReference type="NCBI Taxonomy" id="2709381"/>
    <lineage>
        <taxon>Bacteria</taxon>
        <taxon>Pseudomonadati</taxon>
        <taxon>Pseudomonadota</taxon>
        <taxon>Alphaproteobacteria</taxon>
        <taxon>Rhodobacterales</taxon>
        <taxon>Paracoccaceae</taxon>
        <taxon>Pseudotabrizicola</taxon>
    </lineage>
</organism>
<feature type="transmembrane region" description="Helical" evidence="2">
    <location>
        <begin position="14"/>
        <end position="35"/>
    </location>
</feature>
<dbReference type="RefSeq" id="WP_164614575.1">
    <property type="nucleotide sequence ID" value="NZ_JAAIKE010000008.1"/>
</dbReference>
<dbReference type="EMBL" id="JAAIKE010000008">
    <property type="protein sequence ID" value="NEX48151.1"/>
    <property type="molecule type" value="Genomic_DNA"/>
</dbReference>
<evidence type="ECO:0000313" key="4">
    <source>
        <dbReference type="Proteomes" id="UP000481421"/>
    </source>
</evidence>
<accession>A0A6B3RRN1</accession>
<evidence type="ECO:0000256" key="1">
    <source>
        <dbReference type="SAM" id="Coils"/>
    </source>
</evidence>
<protein>
    <submittedName>
        <fullName evidence="3">Uncharacterized protein</fullName>
    </submittedName>
</protein>
<dbReference type="AlphaFoldDB" id="A0A6B3RRN1"/>
<evidence type="ECO:0000313" key="3">
    <source>
        <dbReference type="EMBL" id="NEX48151.1"/>
    </source>
</evidence>
<feature type="coiled-coil region" evidence="1">
    <location>
        <begin position="35"/>
        <end position="69"/>
    </location>
</feature>
<sequence>MWASLVVGLLARPWARRATAIALVALTITLFILNLRRTAERAGRAGERLDQLEQTHAIHRQMLDAAARRPRSRNDLLDRLRDGGF</sequence>
<gene>
    <name evidence="3" type="ORF">G3572_18240</name>
</gene>
<name>A0A6B3RRN1_9RHOB</name>
<keyword evidence="2" id="KW-0472">Membrane</keyword>
<keyword evidence="1" id="KW-0175">Coiled coil</keyword>
<comment type="caution">
    <text evidence="3">The sequence shown here is derived from an EMBL/GenBank/DDBJ whole genome shotgun (WGS) entry which is preliminary data.</text>
</comment>
<keyword evidence="2" id="KW-0812">Transmembrane</keyword>
<proteinExistence type="predicted"/>
<keyword evidence="4" id="KW-1185">Reference proteome</keyword>
<keyword evidence="2" id="KW-1133">Transmembrane helix</keyword>